<comment type="caution">
    <text evidence="2">The sequence shown here is derived from an EMBL/GenBank/DDBJ whole genome shotgun (WGS) entry which is preliminary data.</text>
</comment>
<proteinExistence type="predicted"/>
<reference evidence="2 3" key="1">
    <citation type="journal article" date="2015" name="Genome Biol. Evol.">
        <title>Comparative Genomics of a Bacterivorous Green Alga Reveals Evolutionary Causalities and Consequences of Phago-Mixotrophic Mode of Nutrition.</title>
        <authorList>
            <person name="Burns J.A."/>
            <person name="Paasch A."/>
            <person name="Narechania A."/>
            <person name="Kim E."/>
        </authorList>
    </citation>
    <scope>NUCLEOTIDE SEQUENCE [LARGE SCALE GENOMIC DNA]</scope>
    <source>
        <strain evidence="2 3">PLY_AMNH</strain>
    </source>
</reference>
<feature type="region of interest" description="Disordered" evidence="1">
    <location>
        <begin position="256"/>
        <end position="293"/>
    </location>
</feature>
<accession>A0AAE0EYE6</accession>
<evidence type="ECO:0000256" key="1">
    <source>
        <dbReference type="SAM" id="MobiDB-lite"/>
    </source>
</evidence>
<evidence type="ECO:0000313" key="2">
    <source>
        <dbReference type="EMBL" id="KAK3244762.1"/>
    </source>
</evidence>
<feature type="non-terminal residue" evidence="2">
    <location>
        <position position="1"/>
    </location>
</feature>
<dbReference type="EMBL" id="LGRX02031450">
    <property type="protein sequence ID" value="KAK3244762.1"/>
    <property type="molecule type" value="Genomic_DNA"/>
</dbReference>
<feature type="compositionally biased region" description="Basic and acidic residues" evidence="1">
    <location>
        <begin position="258"/>
        <end position="281"/>
    </location>
</feature>
<protein>
    <submittedName>
        <fullName evidence="2">Uncharacterized protein</fullName>
    </submittedName>
</protein>
<evidence type="ECO:0000313" key="3">
    <source>
        <dbReference type="Proteomes" id="UP001190700"/>
    </source>
</evidence>
<keyword evidence="3" id="KW-1185">Reference proteome</keyword>
<organism evidence="2 3">
    <name type="scientific">Cymbomonas tetramitiformis</name>
    <dbReference type="NCBI Taxonomy" id="36881"/>
    <lineage>
        <taxon>Eukaryota</taxon>
        <taxon>Viridiplantae</taxon>
        <taxon>Chlorophyta</taxon>
        <taxon>Pyramimonadophyceae</taxon>
        <taxon>Pyramimonadales</taxon>
        <taxon>Pyramimonadaceae</taxon>
        <taxon>Cymbomonas</taxon>
    </lineage>
</organism>
<dbReference type="Proteomes" id="UP001190700">
    <property type="component" value="Unassembled WGS sequence"/>
</dbReference>
<dbReference type="AlphaFoldDB" id="A0AAE0EYE6"/>
<sequence length="293" mass="33258">SGTIVLSGGWGMYNSTILHQFLNVVDVVIINHGLHYSSTHKDRADFREHMLNMTNTIGHWLQTSQHRTLPLSKVALVMETPAQHFIGTGHYNKTLHGPSYEFNEVEETGCLCVPLDTQRKTWREQQNEIMHNLISKFHTNFGDGARALQLVRNYELSAPRHDMHIGKFCGWRTGNVFDGCCDCTHNCYTPLLYDHILTVIGVSLDNGLGAAMQESNVSTNQGMTWTLTEAEAKAIASGCNYPWQYKKNIYTAADLEQDETKADEITEDEHTRMKQNKDLKTKNSPRNNEELET</sequence>
<name>A0AAE0EYE6_9CHLO</name>
<gene>
    <name evidence="2" type="ORF">CYMTET_45640</name>
</gene>